<organism evidence="2 3">
    <name type="scientific">Candidatus Thiomargarita nelsonii</name>
    <dbReference type="NCBI Taxonomy" id="1003181"/>
    <lineage>
        <taxon>Bacteria</taxon>
        <taxon>Pseudomonadati</taxon>
        <taxon>Pseudomonadota</taxon>
        <taxon>Gammaproteobacteria</taxon>
        <taxon>Thiotrichales</taxon>
        <taxon>Thiotrichaceae</taxon>
        <taxon>Thiomargarita</taxon>
    </lineage>
</organism>
<dbReference type="GO" id="GO:0032259">
    <property type="term" value="P:methylation"/>
    <property type="evidence" value="ECO:0007669"/>
    <property type="project" value="UniProtKB-KW"/>
</dbReference>
<dbReference type="SUPFAM" id="SSF53335">
    <property type="entry name" value="S-adenosyl-L-methionine-dependent methyltransferases"/>
    <property type="match status" value="1"/>
</dbReference>
<protein>
    <submittedName>
        <fullName evidence="2">3-demethylubiquinone-9 3-O-methyltransferase</fullName>
    </submittedName>
</protein>
<dbReference type="InterPro" id="IPR013217">
    <property type="entry name" value="Methyltransf_12"/>
</dbReference>
<accession>A0A176S1J2</accession>
<proteinExistence type="predicted"/>
<evidence type="ECO:0000313" key="2">
    <source>
        <dbReference type="EMBL" id="OAD21942.1"/>
    </source>
</evidence>
<dbReference type="EMBL" id="LUTY01001281">
    <property type="protein sequence ID" value="OAD21942.1"/>
    <property type="molecule type" value="Genomic_DNA"/>
</dbReference>
<reference evidence="2 3" key="1">
    <citation type="submission" date="2016-05" db="EMBL/GenBank/DDBJ databases">
        <title>Single-cell genome of chain-forming Candidatus Thiomargarita nelsonii and comparison to other large sulfur-oxidizing bacteria.</title>
        <authorList>
            <person name="Winkel M."/>
            <person name="Salman V."/>
            <person name="Woyke T."/>
            <person name="Schulz-Vogt H."/>
            <person name="Richter M."/>
            <person name="Flood B."/>
            <person name="Bailey J."/>
            <person name="Amann R."/>
            <person name="Mussmann M."/>
        </authorList>
    </citation>
    <scope>NUCLEOTIDE SEQUENCE [LARGE SCALE GENOMIC DNA]</scope>
    <source>
        <strain evidence="2 3">THI036</strain>
    </source>
</reference>
<keyword evidence="2" id="KW-0830">Ubiquinone</keyword>
<dbReference type="AlphaFoldDB" id="A0A176S1J2"/>
<feature type="non-terminal residue" evidence="2">
    <location>
        <position position="162"/>
    </location>
</feature>
<dbReference type="Gene3D" id="3.40.50.150">
    <property type="entry name" value="Vaccinia Virus protein VP39"/>
    <property type="match status" value="1"/>
</dbReference>
<name>A0A176S1J2_9GAMM</name>
<keyword evidence="2" id="KW-0808">Transferase</keyword>
<dbReference type="PANTHER" id="PTHR43861:SF1">
    <property type="entry name" value="TRANS-ACONITATE 2-METHYLTRANSFERASE"/>
    <property type="match status" value="1"/>
</dbReference>
<keyword evidence="3" id="KW-1185">Reference proteome</keyword>
<keyword evidence="2" id="KW-0489">Methyltransferase</keyword>
<feature type="domain" description="Methyltransferase type 12" evidence="1">
    <location>
        <begin position="39"/>
        <end position="126"/>
    </location>
</feature>
<evidence type="ECO:0000259" key="1">
    <source>
        <dbReference type="Pfam" id="PF08242"/>
    </source>
</evidence>
<dbReference type="InterPro" id="IPR029063">
    <property type="entry name" value="SAM-dependent_MTases_sf"/>
</dbReference>
<dbReference type="CDD" id="cd02440">
    <property type="entry name" value="AdoMet_MTases"/>
    <property type="match status" value="1"/>
</dbReference>
<comment type="caution">
    <text evidence="2">The sequence shown here is derived from an EMBL/GenBank/DDBJ whole genome shotgun (WGS) entry which is preliminary data.</text>
</comment>
<gene>
    <name evidence="2" type="ORF">THIOM_002278</name>
</gene>
<dbReference type="Pfam" id="PF08242">
    <property type="entry name" value="Methyltransf_12"/>
    <property type="match status" value="1"/>
</dbReference>
<sequence length="162" mass="18200">MPSSLPKENIYGHTKKLRYILTKIDDKLAKFSSGKIALLDFGCGNGSAVSQFLMRDEVDYIGVDIHQPSLDYARAHFSGPKVSFIDHIPIGSRFDIIIYADIIEHLDDPVAILREHYSLLNDDGIIVGAVPNGYGPFENEKRLNPIDDSKNQRQLNGRFILK</sequence>
<dbReference type="Proteomes" id="UP000076962">
    <property type="component" value="Unassembled WGS sequence"/>
</dbReference>
<dbReference type="PANTHER" id="PTHR43861">
    <property type="entry name" value="TRANS-ACONITATE 2-METHYLTRANSFERASE-RELATED"/>
    <property type="match status" value="1"/>
</dbReference>
<evidence type="ECO:0000313" key="3">
    <source>
        <dbReference type="Proteomes" id="UP000076962"/>
    </source>
</evidence>
<dbReference type="GO" id="GO:0008168">
    <property type="term" value="F:methyltransferase activity"/>
    <property type="evidence" value="ECO:0007669"/>
    <property type="project" value="UniProtKB-KW"/>
</dbReference>